<keyword evidence="14" id="KW-1185">Reference proteome</keyword>
<evidence type="ECO:0000256" key="5">
    <source>
        <dbReference type="ARBA" id="ARBA00022801"/>
    </source>
</evidence>
<dbReference type="GO" id="GO:0005634">
    <property type="term" value="C:nucleus"/>
    <property type="evidence" value="ECO:0007669"/>
    <property type="project" value="UniProtKB-SubCell"/>
</dbReference>
<dbReference type="CDD" id="cd00056">
    <property type="entry name" value="ENDO3c"/>
    <property type="match status" value="1"/>
</dbReference>
<evidence type="ECO:0000259" key="12">
    <source>
        <dbReference type="SMART" id="SM00478"/>
    </source>
</evidence>
<protein>
    <recommendedName>
        <fullName evidence="3">DNA-(apurinic or apyrimidinic site) lyase</fullName>
        <ecNumber evidence="3">4.2.99.18</ecNumber>
    </recommendedName>
</protein>
<dbReference type="Pfam" id="PF00730">
    <property type="entry name" value="HhH-GPD"/>
    <property type="match status" value="1"/>
</dbReference>
<comment type="caution">
    <text evidence="13">The sequence shown here is derived from an EMBL/GenBank/DDBJ whole genome shotgun (WGS) entry which is preliminary data.</text>
</comment>
<dbReference type="InterPro" id="IPR003265">
    <property type="entry name" value="HhH-GPD_domain"/>
</dbReference>
<evidence type="ECO:0000313" key="14">
    <source>
        <dbReference type="Proteomes" id="UP000789739"/>
    </source>
</evidence>
<dbReference type="GO" id="GO:0034039">
    <property type="term" value="F:8-oxo-7,8-dihydroguanine DNA N-glycosylase activity"/>
    <property type="evidence" value="ECO:0007669"/>
    <property type="project" value="TreeGrafter"/>
</dbReference>
<dbReference type="Gene3D" id="3.30.310.40">
    <property type="match status" value="1"/>
</dbReference>
<reference evidence="13" key="1">
    <citation type="submission" date="2021-06" db="EMBL/GenBank/DDBJ databases">
        <authorList>
            <person name="Kallberg Y."/>
            <person name="Tangrot J."/>
            <person name="Rosling A."/>
        </authorList>
    </citation>
    <scope>NUCLEOTIDE SEQUENCE</scope>
    <source>
        <strain evidence="13">BR232B</strain>
    </source>
</reference>
<evidence type="ECO:0000313" key="13">
    <source>
        <dbReference type="EMBL" id="CAG8452241.1"/>
    </source>
</evidence>
<keyword evidence="5" id="KW-0378">Hydrolase</keyword>
<dbReference type="SMART" id="SM00478">
    <property type="entry name" value="ENDO3c"/>
    <property type="match status" value="1"/>
</dbReference>
<comment type="catalytic activity">
    <reaction evidence="11">
        <text>2'-deoxyribonucleotide-(2'-deoxyribose 5'-phosphate)-2'-deoxyribonucleotide-DNA = a 3'-end 2'-deoxyribonucleotide-(2,3-dehydro-2,3-deoxyribose 5'-phosphate)-DNA + a 5'-end 5'-phospho-2'-deoxyribonucleoside-DNA + H(+)</text>
        <dbReference type="Rhea" id="RHEA:66592"/>
        <dbReference type="Rhea" id="RHEA-COMP:13180"/>
        <dbReference type="Rhea" id="RHEA-COMP:16897"/>
        <dbReference type="Rhea" id="RHEA-COMP:17067"/>
        <dbReference type="ChEBI" id="CHEBI:15378"/>
        <dbReference type="ChEBI" id="CHEBI:136412"/>
        <dbReference type="ChEBI" id="CHEBI:157695"/>
        <dbReference type="ChEBI" id="CHEBI:167181"/>
        <dbReference type="EC" id="4.2.99.18"/>
    </reaction>
</comment>
<organism evidence="13 14">
    <name type="scientific">Paraglomus brasilianum</name>
    <dbReference type="NCBI Taxonomy" id="144538"/>
    <lineage>
        <taxon>Eukaryota</taxon>
        <taxon>Fungi</taxon>
        <taxon>Fungi incertae sedis</taxon>
        <taxon>Mucoromycota</taxon>
        <taxon>Glomeromycotina</taxon>
        <taxon>Glomeromycetes</taxon>
        <taxon>Paraglomerales</taxon>
        <taxon>Paraglomeraceae</taxon>
        <taxon>Paraglomus</taxon>
    </lineage>
</organism>
<keyword evidence="8" id="KW-0539">Nucleus</keyword>
<accession>A0A9N8YS08</accession>
<evidence type="ECO:0000256" key="3">
    <source>
        <dbReference type="ARBA" id="ARBA00012720"/>
    </source>
</evidence>
<dbReference type="Pfam" id="PF07934">
    <property type="entry name" value="OGG_N"/>
    <property type="match status" value="1"/>
</dbReference>
<evidence type="ECO:0000256" key="8">
    <source>
        <dbReference type="ARBA" id="ARBA00023242"/>
    </source>
</evidence>
<dbReference type="InterPro" id="IPR012904">
    <property type="entry name" value="OGG_N"/>
</dbReference>
<dbReference type="InterPro" id="IPR023170">
    <property type="entry name" value="HhH_base_excis_C"/>
</dbReference>
<dbReference type="InterPro" id="IPR052054">
    <property type="entry name" value="Oxidative_DNA_repair_enzyme"/>
</dbReference>
<evidence type="ECO:0000256" key="9">
    <source>
        <dbReference type="ARBA" id="ARBA00023268"/>
    </source>
</evidence>
<dbReference type="GO" id="GO:0006285">
    <property type="term" value="P:base-excision repair, AP site formation"/>
    <property type="evidence" value="ECO:0007669"/>
    <property type="project" value="TreeGrafter"/>
</dbReference>
<dbReference type="PANTHER" id="PTHR10242:SF2">
    <property type="entry name" value="N-GLYCOSYLASE_DNA LYASE"/>
    <property type="match status" value="1"/>
</dbReference>
<feature type="domain" description="HhH-GPD" evidence="12">
    <location>
        <begin position="179"/>
        <end position="344"/>
    </location>
</feature>
<dbReference type="EMBL" id="CAJVPI010000005">
    <property type="protein sequence ID" value="CAG8452241.1"/>
    <property type="molecule type" value="Genomic_DNA"/>
</dbReference>
<keyword evidence="7" id="KW-0456">Lyase</keyword>
<comment type="subcellular location">
    <subcellularLocation>
        <location evidence="1">Nucleus</location>
    </subcellularLocation>
</comment>
<keyword evidence="6" id="KW-0234">DNA repair</keyword>
<dbReference type="FunFam" id="1.10.1670.10:FF:000005">
    <property type="entry name" value="N-glycosylase/DNA lyase OGG1"/>
    <property type="match status" value="1"/>
</dbReference>
<dbReference type="GO" id="GO:0140078">
    <property type="term" value="F:class I DNA-(apurinic or apyrimidinic site) endonuclease activity"/>
    <property type="evidence" value="ECO:0007669"/>
    <property type="project" value="UniProtKB-EC"/>
</dbReference>
<evidence type="ECO:0000256" key="11">
    <source>
        <dbReference type="ARBA" id="ARBA00044632"/>
    </source>
</evidence>
<evidence type="ECO:0000256" key="6">
    <source>
        <dbReference type="ARBA" id="ARBA00023204"/>
    </source>
</evidence>
<dbReference type="SUPFAM" id="SSF48150">
    <property type="entry name" value="DNA-glycosylase"/>
    <property type="match status" value="1"/>
</dbReference>
<dbReference type="AlphaFoldDB" id="A0A9N8YS08"/>
<evidence type="ECO:0000256" key="7">
    <source>
        <dbReference type="ARBA" id="ARBA00023239"/>
    </source>
</evidence>
<dbReference type="InterPro" id="IPR011257">
    <property type="entry name" value="DNA_glycosylase"/>
</dbReference>
<keyword evidence="10" id="KW-0326">Glycosidase</keyword>
<dbReference type="GO" id="GO:0003684">
    <property type="term" value="F:damaged DNA binding"/>
    <property type="evidence" value="ECO:0007669"/>
    <property type="project" value="InterPro"/>
</dbReference>
<name>A0A9N8YS08_9GLOM</name>
<dbReference type="GO" id="GO:0006289">
    <property type="term" value="P:nucleotide-excision repair"/>
    <property type="evidence" value="ECO:0007669"/>
    <property type="project" value="InterPro"/>
</dbReference>
<evidence type="ECO:0000256" key="1">
    <source>
        <dbReference type="ARBA" id="ARBA00004123"/>
    </source>
</evidence>
<sequence>MSYWRCLDTSPDELRLDTTLKCGQAFRWRLSGPDEWSCAFKGKLISIRQTETSVEYRSYPTTTTDIGLFLREYFQLHINLSDCYKRWSKADKHFAKIAGGFRGIRILKQDPVENLFCFICSQNNNIKRIEQMVREDRKGWVSWMELDEIIKNLCDHLTSTSTYQSNIALYFFRSPLNVLFAKTSTLCERYGKPIHTHNSHTYYDFPLLSSLSHASLESELRDLGFGYRAKYIAETAKLLEKRGEDWLTGLRTCGYEEAKELLTQLSGVGPKVADCVLLMSLDKPNAIPIDTHVWQIAKRSYGFSSSASSKTLTPRMYTEIAEYFRRLFGEYSGWAHSVLFTADLKAFENRQDVDKALNGMTKSKKKKRKADSQKIDKDIEKISRDFENLEKTSANANSGSSEIIDASDSINADKALRRSRRLRVQ</sequence>
<proteinExistence type="inferred from homology"/>
<gene>
    <name evidence="13" type="ORF">PBRASI_LOCUS104</name>
</gene>
<evidence type="ECO:0000256" key="2">
    <source>
        <dbReference type="ARBA" id="ARBA00010679"/>
    </source>
</evidence>
<dbReference type="PANTHER" id="PTHR10242">
    <property type="entry name" value="8-OXOGUANINE DNA GLYCOSYLASE"/>
    <property type="match status" value="1"/>
</dbReference>
<dbReference type="Gene3D" id="1.10.1670.10">
    <property type="entry name" value="Helix-hairpin-Helix base-excision DNA repair enzymes (C-terminal)"/>
    <property type="match status" value="1"/>
</dbReference>
<evidence type="ECO:0000256" key="10">
    <source>
        <dbReference type="ARBA" id="ARBA00023295"/>
    </source>
</evidence>
<keyword evidence="9" id="KW-0511">Multifunctional enzyme</keyword>
<dbReference type="EC" id="4.2.99.18" evidence="3"/>
<dbReference type="SUPFAM" id="SSF55945">
    <property type="entry name" value="TATA-box binding protein-like"/>
    <property type="match status" value="1"/>
</dbReference>
<keyword evidence="4" id="KW-0227">DNA damage</keyword>
<dbReference type="OrthoDB" id="238681at2759"/>
<evidence type="ECO:0000256" key="4">
    <source>
        <dbReference type="ARBA" id="ARBA00022763"/>
    </source>
</evidence>
<comment type="similarity">
    <text evidence="2">Belongs to the type-1 OGG1 family.</text>
</comment>
<dbReference type="Proteomes" id="UP000789739">
    <property type="component" value="Unassembled WGS sequence"/>
</dbReference>
<dbReference type="Gene3D" id="1.10.340.30">
    <property type="entry name" value="Hypothetical protein, domain 2"/>
    <property type="match status" value="2"/>
</dbReference>